<gene>
    <name evidence="3" type="primary">pspE_1</name>
    <name evidence="3" type="ORF">C1752_01658</name>
</gene>
<dbReference type="Pfam" id="PF00581">
    <property type="entry name" value="Rhodanese"/>
    <property type="match status" value="1"/>
</dbReference>
<evidence type="ECO:0000259" key="2">
    <source>
        <dbReference type="PROSITE" id="PS50206"/>
    </source>
</evidence>
<dbReference type="RefSeq" id="WP_110985626.1">
    <property type="nucleotide sequence ID" value="NZ_CAWNWM010000004.1"/>
</dbReference>
<dbReference type="InterPro" id="IPR001763">
    <property type="entry name" value="Rhodanese-like_dom"/>
</dbReference>
<dbReference type="InterPro" id="IPR036873">
    <property type="entry name" value="Rhodanese-like_dom_sf"/>
</dbReference>
<dbReference type="AlphaFoldDB" id="A0A2W1K1E3"/>
<evidence type="ECO:0000313" key="4">
    <source>
        <dbReference type="Proteomes" id="UP000248857"/>
    </source>
</evidence>
<dbReference type="SMART" id="SM00450">
    <property type="entry name" value="RHOD"/>
    <property type="match status" value="1"/>
</dbReference>
<reference evidence="3 4" key="1">
    <citation type="journal article" date="2018" name="Sci. Rep.">
        <title>A novel species of the marine cyanobacterium Acaryochloris with a unique pigment content and lifestyle.</title>
        <authorList>
            <person name="Partensky F."/>
            <person name="Six C."/>
            <person name="Ratin M."/>
            <person name="Garczarek L."/>
            <person name="Vaulot D."/>
            <person name="Probert I."/>
            <person name="Calteau A."/>
            <person name="Gourvil P."/>
            <person name="Marie D."/>
            <person name="Grebert T."/>
            <person name="Bouchier C."/>
            <person name="Le Panse S."/>
            <person name="Gachenot M."/>
            <person name="Rodriguez F."/>
            <person name="Garrido J.L."/>
        </authorList>
    </citation>
    <scope>NUCLEOTIDE SEQUENCE [LARGE SCALE GENOMIC DNA]</scope>
    <source>
        <strain evidence="3 4">RCC1774</strain>
    </source>
</reference>
<dbReference type="PANTHER" id="PTHR43031">
    <property type="entry name" value="FAD-DEPENDENT OXIDOREDUCTASE"/>
    <property type="match status" value="1"/>
</dbReference>
<dbReference type="GO" id="GO:0004792">
    <property type="term" value="F:thiosulfate-cyanide sulfurtransferase activity"/>
    <property type="evidence" value="ECO:0007669"/>
    <property type="project" value="UniProtKB-EC"/>
</dbReference>
<comment type="caution">
    <text evidence="3">The sequence shown here is derived from an EMBL/GenBank/DDBJ whole genome shotgun (WGS) entry which is preliminary data.</text>
</comment>
<feature type="chain" id="PRO_5016021825" evidence="1">
    <location>
        <begin position="21"/>
        <end position="134"/>
    </location>
</feature>
<name>A0A2W1K1E3_9CYAN</name>
<dbReference type="CDD" id="cd00158">
    <property type="entry name" value="RHOD"/>
    <property type="match status" value="1"/>
</dbReference>
<dbReference type="Gene3D" id="3.40.250.10">
    <property type="entry name" value="Rhodanese-like domain"/>
    <property type="match status" value="1"/>
</dbReference>
<organism evidence="3 4">
    <name type="scientific">Acaryochloris thomasi RCC1774</name>
    <dbReference type="NCBI Taxonomy" id="1764569"/>
    <lineage>
        <taxon>Bacteria</taxon>
        <taxon>Bacillati</taxon>
        <taxon>Cyanobacteriota</taxon>
        <taxon>Cyanophyceae</taxon>
        <taxon>Acaryochloridales</taxon>
        <taxon>Acaryochloridaceae</taxon>
        <taxon>Acaryochloris</taxon>
        <taxon>Acaryochloris thomasi</taxon>
    </lineage>
</organism>
<keyword evidence="1" id="KW-0732">Signal</keyword>
<dbReference type="Proteomes" id="UP000248857">
    <property type="component" value="Unassembled WGS sequence"/>
</dbReference>
<dbReference type="PROSITE" id="PS50206">
    <property type="entry name" value="RHODANESE_3"/>
    <property type="match status" value="1"/>
</dbReference>
<keyword evidence="3" id="KW-0808">Transferase</keyword>
<keyword evidence="4" id="KW-1185">Reference proteome</keyword>
<evidence type="ECO:0000313" key="3">
    <source>
        <dbReference type="EMBL" id="PZD73987.1"/>
    </source>
</evidence>
<dbReference type="PANTHER" id="PTHR43031:SF1">
    <property type="entry name" value="PYRIDINE NUCLEOTIDE-DISULPHIDE OXIDOREDUCTASE"/>
    <property type="match status" value="1"/>
</dbReference>
<accession>A0A2W1K1E3</accession>
<evidence type="ECO:0000256" key="1">
    <source>
        <dbReference type="SAM" id="SignalP"/>
    </source>
</evidence>
<dbReference type="InterPro" id="IPR001307">
    <property type="entry name" value="Thiosulphate_STrfase_CS"/>
</dbReference>
<feature type="domain" description="Rhodanese" evidence="2">
    <location>
        <begin position="41"/>
        <end position="131"/>
    </location>
</feature>
<dbReference type="InterPro" id="IPR050229">
    <property type="entry name" value="GlpE_sulfurtransferase"/>
</dbReference>
<dbReference type="EMBL" id="PQWO01000004">
    <property type="protein sequence ID" value="PZD73987.1"/>
    <property type="molecule type" value="Genomic_DNA"/>
</dbReference>
<dbReference type="EC" id="2.8.1.1" evidence="3"/>
<dbReference type="OrthoDB" id="9792975at2"/>
<dbReference type="SUPFAM" id="SSF52821">
    <property type="entry name" value="Rhodanese/Cell cycle control phosphatase"/>
    <property type="match status" value="1"/>
</dbReference>
<feature type="signal peptide" evidence="1">
    <location>
        <begin position="1"/>
        <end position="20"/>
    </location>
</feature>
<protein>
    <submittedName>
        <fullName evidence="3">Thiosulfate sulfurtransferase PspE</fullName>
        <ecNumber evidence="3">2.8.1.1</ecNumber>
    </submittedName>
</protein>
<proteinExistence type="predicted"/>
<dbReference type="PROSITE" id="PS51257">
    <property type="entry name" value="PROKAR_LIPOPROTEIN"/>
    <property type="match status" value="1"/>
</dbReference>
<dbReference type="PROSITE" id="PS00380">
    <property type="entry name" value="RHODANESE_1"/>
    <property type="match status" value="1"/>
</dbReference>
<sequence>MNRKLLSISLSVLLSVGSVGCNLIPASDEIAPPQLLEQIEAQAAPVILDVRSAREYREGHIPGAINIEFRQLPQRLSELPTATGQTIVVYCETGVRAAVANVTLQNAGYTTILQLDGHMKAWRSKGLPIEQFAS</sequence>